<sequence length="73" mass="8427">MAERLSLICLDFTILSITPSSYVDTMPWDSVDTRDIVEIYLYKSSHEELLKIRDQEQPHLIEKDTGNDPGKSK</sequence>
<keyword evidence="3" id="KW-1185">Reference proteome</keyword>
<reference evidence="2" key="1">
    <citation type="journal article" date="2023" name="Nat. Commun.">
        <title>Diploid and tetraploid genomes of Acorus and the evolution of monocots.</title>
        <authorList>
            <person name="Ma L."/>
            <person name="Liu K.W."/>
            <person name="Li Z."/>
            <person name="Hsiao Y.Y."/>
            <person name="Qi Y."/>
            <person name="Fu T."/>
            <person name="Tang G.D."/>
            <person name="Zhang D."/>
            <person name="Sun W.H."/>
            <person name="Liu D.K."/>
            <person name="Li Y."/>
            <person name="Chen G.Z."/>
            <person name="Liu X.D."/>
            <person name="Liao X.Y."/>
            <person name="Jiang Y.T."/>
            <person name="Yu X."/>
            <person name="Hao Y."/>
            <person name="Huang J."/>
            <person name="Zhao X.W."/>
            <person name="Ke S."/>
            <person name="Chen Y.Y."/>
            <person name="Wu W.L."/>
            <person name="Hsu J.L."/>
            <person name="Lin Y.F."/>
            <person name="Huang M.D."/>
            <person name="Li C.Y."/>
            <person name="Huang L."/>
            <person name="Wang Z.W."/>
            <person name="Zhao X."/>
            <person name="Zhong W.Y."/>
            <person name="Peng D.H."/>
            <person name="Ahmad S."/>
            <person name="Lan S."/>
            <person name="Zhang J.S."/>
            <person name="Tsai W.C."/>
            <person name="Van de Peer Y."/>
            <person name="Liu Z.J."/>
        </authorList>
    </citation>
    <scope>NUCLEOTIDE SEQUENCE</scope>
    <source>
        <strain evidence="2">CP</strain>
    </source>
</reference>
<dbReference type="AlphaFoldDB" id="A0AAV9DJI7"/>
<accession>A0AAV9DJI7</accession>
<dbReference type="Proteomes" id="UP001180020">
    <property type="component" value="Unassembled WGS sequence"/>
</dbReference>
<evidence type="ECO:0000313" key="2">
    <source>
        <dbReference type="EMBL" id="KAK1300678.1"/>
    </source>
</evidence>
<dbReference type="EMBL" id="JAUJYO010000013">
    <property type="protein sequence ID" value="KAK1300678.1"/>
    <property type="molecule type" value="Genomic_DNA"/>
</dbReference>
<evidence type="ECO:0000256" key="1">
    <source>
        <dbReference type="SAM" id="MobiDB-lite"/>
    </source>
</evidence>
<organism evidence="2 3">
    <name type="scientific">Acorus calamus</name>
    <name type="common">Sweet flag</name>
    <dbReference type="NCBI Taxonomy" id="4465"/>
    <lineage>
        <taxon>Eukaryota</taxon>
        <taxon>Viridiplantae</taxon>
        <taxon>Streptophyta</taxon>
        <taxon>Embryophyta</taxon>
        <taxon>Tracheophyta</taxon>
        <taxon>Spermatophyta</taxon>
        <taxon>Magnoliopsida</taxon>
        <taxon>Liliopsida</taxon>
        <taxon>Acoraceae</taxon>
        <taxon>Acorus</taxon>
    </lineage>
</organism>
<protein>
    <submittedName>
        <fullName evidence="2">Uncharacterized protein</fullName>
    </submittedName>
</protein>
<proteinExistence type="predicted"/>
<feature type="region of interest" description="Disordered" evidence="1">
    <location>
        <begin position="53"/>
        <end position="73"/>
    </location>
</feature>
<comment type="caution">
    <text evidence="2">The sequence shown here is derived from an EMBL/GenBank/DDBJ whole genome shotgun (WGS) entry which is preliminary data.</text>
</comment>
<name>A0AAV9DJI7_ACOCL</name>
<reference evidence="2" key="2">
    <citation type="submission" date="2023-06" db="EMBL/GenBank/DDBJ databases">
        <authorList>
            <person name="Ma L."/>
            <person name="Liu K.-W."/>
            <person name="Li Z."/>
            <person name="Hsiao Y.-Y."/>
            <person name="Qi Y."/>
            <person name="Fu T."/>
            <person name="Tang G."/>
            <person name="Zhang D."/>
            <person name="Sun W.-H."/>
            <person name="Liu D.-K."/>
            <person name="Li Y."/>
            <person name="Chen G.-Z."/>
            <person name="Liu X.-D."/>
            <person name="Liao X.-Y."/>
            <person name="Jiang Y.-T."/>
            <person name="Yu X."/>
            <person name="Hao Y."/>
            <person name="Huang J."/>
            <person name="Zhao X.-W."/>
            <person name="Ke S."/>
            <person name="Chen Y.-Y."/>
            <person name="Wu W.-L."/>
            <person name="Hsu J.-L."/>
            <person name="Lin Y.-F."/>
            <person name="Huang M.-D."/>
            <person name="Li C.-Y."/>
            <person name="Huang L."/>
            <person name="Wang Z.-W."/>
            <person name="Zhao X."/>
            <person name="Zhong W.-Y."/>
            <person name="Peng D.-H."/>
            <person name="Ahmad S."/>
            <person name="Lan S."/>
            <person name="Zhang J.-S."/>
            <person name="Tsai W.-C."/>
            <person name="Van De Peer Y."/>
            <person name="Liu Z.-J."/>
        </authorList>
    </citation>
    <scope>NUCLEOTIDE SEQUENCE</scope>
    <source>
        <strain evidence="2">CP</strain>
        <tissue evidence="2">Leaves</tissue>
    </source>
</reference>
<gene>
    <name evidence="2" type="ORF">QJS10_CPB13g00913</name>
</gene>
<evidence type="ECO:0000313" key="3">
    <source>
        <dbReference type="Proteomes" id="UP001180020"/>
    </source>
</evidence>